<dbReference type="InterPro" id="IPR021335">
    <property type="entry name" value="DUF2948"/>
</dbReference>
<dbReference type="EMBL" id="LR743504">
    <property type="protein sequence ID" value="CAA2101096.1"/>
    <property type="molecule type" value="Genomic_DNA"/>
</dbReference>
<name>A0A679J2Y0_9HYPH</name>
<proteinExistence type="predicted"/>
<sequence>MELLKLAALDAEDLAILSAHLQDAVLRPQDLAYLASLHRFVLVGRRFDWSTPDAEAPRRRLTGLHFERVMAVRARGITPGSTSDEPLNLLAVTFEPKEEPSGTVTLVFAGKAAIQLDVECIEARLKDLGPVWEVEGRPDHEAAEAGRAAIQGDAGTAPSAKDNVVKDSA</sequence>
<gene>
    <name evidence="2" type="ORF">MBUL_01004</name>
</gene>
<dbReference type="AlphaFoldDB" id="A0A679J2Y0"/>
<dbReference type="Pfam" id="PF11164">
    <property type="entry name" value="DUF2948"/>
    <property type="match status" value="1"/>
</dbReference>
<accession>A0A679J2Y0</accession>
<organism evidence="2">
    <name type="scientific">Methylobacterium bullatum</name>
    <dbReference type="NCBI Taxonomy" id="570505"/>
    <lineage>
        <taxon>Bacteria</taxon>
        <taxon>Pseudomonadati</taxon>
        <taxon>Pseudomonadota</taxon>
        <taxon>Alphaproteobacteria</taxon>
        <taxon>Hyphomicrobiales</taxon>
        <taxon>Methylobacteriaceae</taxon>
        <taxon>Methylobacterium</taxon>
    </lineage>
</organism>
<evidence type="ECO:0008006" key="3">
    <source>
        <dbReference type="Google" id="ProtNLM"/>
    </source>
</evidence>
<feature type="region of interest" description="Disordered" evidence="1">
    <location>
        <begin position="136"/>
        <end position="169"/>
    </location>
</feature>
<protein>
    <recommendedName>
        <fullName evidence="3">DUF2948 domain-containing protein</fullName>
    </recommendedName>
</protein>
<evidence type="ECO:0000313" key="2">
    <source>
        <dbReference type="EMBL" id="CAA2101096.1"/>
    </source>
</evidence>
<reference evidence="2" key="1">
    <citation type="submission" date="2019-12" db="EMBL/GenBank/DDBJ databases">
        <authorList>
            <person name="Cremers G."/>
        </authorList>
    </citation>
    <scope>NUCLEOTIDE SEQUENCE</scope>
    <source>
        <strain evidence="2">Mbul1</strain>
    </source>
</reference>
<evidence type="ECO:0000256" key="1">
    <source>
        <dbReference type="SAM" id="MobiDB-lite"/>
    </source>
</evidence>